<dbReference type="PANTHER" id="PTHR33375">
    <property type="entry name" value="CHROMOSOME-PARTITIONING PROTEIN PARB-RELATED"/>
    <property type="match status" value="1"/>
</dbReference>
<protein>
    <submittedName>
        <fullName evidence="6">Nucleoid occlusion protein</fullName>
    </submittedName>
</protein>
<name>A0A9E6Y3J1_9ACTN</name>
<evidence type="ECO:0000256" key="4">
    <source>
        <dbReference type="SAM" id="MobiDB-lite"/>
    </source>
</evidence>
<keyword evidence="7" id="KW-1185">Reference proteome</keyword>
<keyword evidence="2" id="KW-0159">Chromosome partition</keyword>
<dbReference type="GO" id="GO:0005694">
    <property type="term" value="C:chromosome"/>
    <property type="evidence" value="ECO:0007669"/>
    <property type="project" value="TreeGrafter"/>
</dbReference>
<dbReference type="Pfam" id="PF17762">
    <property type="entry name" value="HTH_ParB"/>
    <property type="match status" value="1"/>
</dbReference>
<proteinExistence type="inferred from homology"/>
<evidence type="ECO:0000256" key="3">
    <source>
        <dbReference type="ARBA" id="ARBA00023125"/>
    </source>
</evidence>
<dbReference type="InterPro" id="IPR041468">
    <property type="entry name" value="HTH_ParB/Spo0J"/>
</dbReference>
<dbReference type="FunFam" id="3.90.1530.30:FF:000001">
    <property type="entry name" value="Chromosome partitioning protein ParB"/>
    <property type="match status" value="1"/>
</dbReference>
<gene>
    <name evidence="6" type="primary">noc</name>
    <name evidence="6" type="ORF">DSM104329_05755</name>
</gene>
<dbReference type="Pfam" id="PF02195">
    <property type="entry name" value="ParB_N"/>
    <property type="match status" value="1"/>
</dbReference>
<dbReference type="SMART" id="SM00470">
    <property type="entry name" value="ParB"/>
    <property type="match status" value="1"/>
</dbReference>
<comment type="similarity">
    <text evidence="1">Belongs to the ParB family.</text>
</comment>
<dbReference type="InterPro" id="IPR036086">
    <property type="entry name" value="ParB/Sulfiredoxin_sf"/>
</dbReference>
<feature type="region of interest" description="Disordered" evidence="4">
    <location>
        <begin position="1"/>
        <end position="20"/>
    </location>
</feature>
<evidence type="ECO:0000256" key="1">
    <source>
        <dbReference type="ARBA" id="ARBA00006295"/>
    </source>
</evidence>
<dbReference type="RefSeq" id="WP_259313323.1">
    <property type="nucleotide sequence ID" value="NZ_CP087164.1"/>
</dbReference>
<feature type="region of interest" description="Disordered" evidence="4">
    <location>
        <begin position="239"/>
        <end position="263"/>
    </location>
</feature>
<dbReference type="GO" id="GO:0007059">
    <property type="term" value="P:chromosome segregation"/>
    <property type="evidence" value="ECO:0007669"/>
    <property type="project" value="UniProtKB-KW"/>
</dbReference>
<feature type="domain" description="ParB-like N-terminal" evidence="5">
    <location>
        <begin position="48"/>
        <end position="138"/>
    </location>
</feature>
<evidence type="ECO:0000256" key="2">
    <source>
        <dbReference type="ARBA" id="ARBA00022829"/>
    </source>
</evidence>
<dbReference type="InterPro" id="IPR003115">
    <property type="entry name" value="ParB_N"/>
</dbReference>
<evidence type="ECO:0000313" key="7">
    <source>
        <dbReference type="Proteomes" id="UP001162834"/>
    </source>
</evidence>
<accession>A0A9E6Y3J1</accession>
<dbReference type="NCBIfam" id="TIGR00180">
    <property type="entry name" value="parB_part"/>
    <property type="match status" value="1"/>
</dbReference>
<dbReference type="Gene3D" id="1.10.10.2830">
    <property type="match status" value="1"/>
</dbReference>
<dbReference type="Proteomes" id="UP001162834">
    <property type="component" value="Chromosome"/>
</dbReference>
<dbReference type="Gene3D" id="3.90.1530.30">
    <property type="match status" value="1"/>
</dbReference>
<dbReference type="SUPFAM" id="SSF110849">
    <property type="entry name" value="ParB/Sulfiredoxin"/>
    <property type="match status" value="1"/>
</dbReference>
<evidence type="ECO:0000259" key="5">
    <source>
        <dbReference type="SMART" id="SM00470"/>
    </source>
</evidence>
<dbReference type="InterPro" id="IPR050336">
    <property type="entry name" value="Chromosome_partition/occlusion"/>
</dbReference>
<dbReference type="KEGG" id="sbae:DSM104329_05755"/>
<dbReference type="InterPro" id="IPR004437">
    <property type="entry name" value="ParB/RepB/Spo0J"/>
</dbReference>
<keyword evidence="3" id="KW-0238">DNA-binding</keyword>
<dbReference type="EMBL" id="CP087164">
    <property type="protein sequence ID" value="UGS39319.1"/>
    <property type="molecule type" value="Genomic_DNA"/>
</dbReference>
<dbReference type="CDD" id="cd16393">
    <property type="entry name" value="SPO0J_N"/>
    <property type="match status" value="1"/>
</dbReference>
<organism evidence="6 7">
    <name type="scientific">Capillimicrobium parvum</name>
    <dbReference type="NCBI Taxonomy" id="2884022"/>
    <lineage>
        <taxon>Bacteria</taxon>
        <taxon>Bacillati</taxon>
        <taxon>Actinomycetota</taxon>
        <taxon>Thermoleophilia</taxon>
        <taxon>Solirubrobacterales</taxon>
        <taxon>Capillimicrobiaceae</taxon>
        <taxon>Capillimicrobium</taxon>
    </lineage>
</organism>
<dbReference type="FunFam" id="1.10.10.2830:FF:000001">
    <property type="entry name" value="Chromosome partitioning protein ParB"/>
    <property type="match status" value="1"/>
</dbReference>
<reference evidence="6" key="1">
    <citation type="journal article" date="2022" name="Int. J. Syst. Evol. Microbiol.">
        <title>Pseudomonas aegrilactucae sp. nov. and Pseudomonas morbosilactucae sp. nov., pathogens causing bacterial rot of lettuce in Japan.</title>
        <authorList>
            <person name="Sawada H."/>
            <person name="Fujikawa T."/>
            <person name="Satou M."/>
        </authorList>
    </citation>
    <scope>NUCLEOTIDE SEQUENCE</scope>
    <source>
        <strain evidence="6">0166_1</strain>
    </source>
</reference>
<dbReference type="GO" id="GO:0003677">
    <property type="term" value="F:DNA binding"/>
    <property type="evidence" value="ECO:0007669"/>
    <property type="project" value="UniProtKB-KW"/>
</dbReference>
<dbReference type="PANTHER" id="PTHR33375:SF1">
    <property type="entry name" value="CHROMOSOME-PARTITIONING PROTEIN PARB-RELATED"/>
    <property type="match status" value="1"/>
</dbReference>
<evidence type="ECO:0000313" key="6">
    <source>
        <dbReference type="EMBL" id="UGS39319.1"/>
    </source>
</evidence>
<dbReference type="AlphaFoldDB" id="A0A9E6Y3J1"/>
<sequence>MPDEREIAAHAVPARRRSGAARGMGRGLSAILSVSAPAEPGAPVDELRELHVDLIAPNPRQPRRRFEDETLQALAGSVRERGVLQPVLVRPLPGGSYELVAGERRWRAAKLAGLETVPALVRPREDAQALEVALIENMAREDLNPIEEAHACAALVEELGLTREEVGRRVGRSRVAVSNLLRLLDLPDEAIELIEAGHLSEGHGRALLLSEDHADRRSLARSAAAEGWSVRVLEARARESGRAGRPEASGASGTAAPKVHPDQAAAAQELADALSTALGHDVHVRAHAGGYRAELRLDSLDSGLDLAARLRGS</sequence>